<evidence type="ECO:0000313" key="3">
    <source>
        <dbReference type="Proteomes" id="UP000001816"/>
    </source>
</evidence>
<accession>Q9A400</accession>
<dbReference type="BioCyc" id="CAULO:CC3050-MONOMER"/>
<evidence type="ECO:0000256" key="1">
    <source>
        <dbReference type="SAM" id="MobiDB-lite"/>
    </source>
</evidence>
<proteinExistence type="predicted"/>
<name>Q9A400_CAUVC</name>
<feature type="region of interest" description="Disordered" evidence="1">
    <location>
        <begin position="81"/>
        <end position="132"/>
    </location>
</feature>
<dbReference type="Proteomes" id="UP000001816">
    <property type="component" value="Chromosome"/>
</dbReference>
<dbReference type="KEGG" id="ccr:CC_3050"/>
<organism evidence="2 3">
    <name type="scientific">Caulobacter vibrioides (strain ATCC 19089 / CIP 103742 / CB 15)</name>
    <name type="common">Caulobacter crescentus</name>
    <dbReference type="NCBI Taxonomy" id="190650"/>
    <lineage>
        <taxon>Bacteria</taxon>
        <taxon>Pseudomonadati</taxon>
        <taxon>Pseudomonadota</taxon>
        <taxon>Alphaproteobacteria</taxon>
        <taxon>Caulobacterales</taxon>
        <taxon>Caulobacteraceae</taxon>
        <taxon>Caulobacter</taxon>
    </lineage>
</organism>
<gene>
    <name evidence="2" type="ordered locus">CC_3050</name>
</gene>
<protein>
    <submittedName>
        <fullName evidence="2">Uncharacterized protein</fullName>
    </submittedName>
</protein>
<dbReference type="PIR" id="H87626">
    <property type="entry name" value="H87626"/>
</dbReference>
<dbReference type="AlphaFoldDB" id="Q9A400"/>
<dbReference type="EMBL" id="AE005673">
    <property type="protein sequence ID" value="AAK25012.1"/>
    <property type="molecule type" value="Genomic_DNA"/>
</dbReference>
<keyword evidence="3" id="KW-1185">Reference proteome</keyword>
<evidence type="ECO:0000313" key="2">
    <source>
        <dbReference type="EMBL" id="AAK25012.1"/>
    </source>
</evidence>
<feature type="compositionally biased region" description="Low complexity" evidence="1">
    <location>
        <begin position="95"/>
        <end position="105"/>
    </location>
</feature>
<dbReference type="EnsemblBacteria" id="AAK25012">
    <property type="protein sequence ID" value="AAK25012"/>
    <property type="gene ID" value="CC_3050"/>
</dbReference>
<sequence length="132" mass="13789">MPLPPPALRATSPAGGRISVTSKTLHFRPETNARHSACGGQLALDKARITPQTSRLIVAGSTPARRIGVFRESAVLLGLRPVPGRHGRPGPGPEPGALAADAGIGRADRADPGPAGHPLRRHAEAGRRRHRP</sequence>
<dbReference type="STRING" id="190650.CC_3050"/>
<dbReference type="HOGENOM" id="CLU_1913311_0_0_5"/>
<reference evidence="2 3" key="1">
    <citation type="journal article" date="2001" name="Proc. Natl. Acad. Sci. U.S.A.">
        <title>Complete genome sequence of Caulobacter crescentus.</title>
        <authorList>
            <person name="Nierman W.C."/>
            <person name="Feldblyum T.V."/>
            <person name="Laub M.T."/>
            <person name="Paulsen I.T."/>
            <person name="Nelson K.E."/>
            <person name="Eisen J.A."/>
            <person name="Heidelberg J.F."/>
            <person name="Alley M.R."/>
            <person name="Ohta N."/>
            <person name="Maddock J.R."/>
            <person name="Potocka I."/>
            <person name="Nelson W.C."/>
            <person name="Newton A."/>
            <person name="Stephens C."/>
            <person name="Phadke N.D."/>
            <person name="Ely B."/>
            <person name="DeBoy R.T."/>
            <person name="Dodson R.J."/>
            <person name="Durkin A.S."/>
            <person name="Gwinn M.L."/>
            <person name="Haft D.H."/>
            <person name="Kolonay J.F."/>
            <person name="Smit J."/>
            <person name="Craven M.B."/>
            <person name="Khouri H."/>
            <person name="Shetty J."/>
            <person name="Berry K."/>
            <person name="Utterback T."/>
            <person name="Tran K."/>
            <person name="Wolf A."/>
            <person name="Vamathevan J."/>
            <person name="Ermolaeva M."/>
            <person name="White O."/>
            <person name="Salzberg S.L."/>
            <person name="Venter J.C."/>
            <person name="Shapiro L."/>
            <person name="Fraser C.M."/>
        </authorList>
    </citation>
    <scope>NUCLEOTIDE SEQUENCE [LARGE SCALE GENOMIC DNA]</scope>
    <source>
        <strain evidence="3">ATCC 19089 / CB15</strain>
    </source>
</reference>